<organism evidence="2 3">
    <name type="scientific">Psychrobacillus psychrotolerans</name>
    <dbReference type="NCBI Taxonomy" id="126156"/>
    <lineage>
        <taxon>Bacteria</taxon>
        <taxon>Bacillati</taxon>
        <taxon>Bacillota</taxon>
        <taxon>Bacilli</taxon>
        <taxon>Bacillales</taxon>
        <taxon>Bacillaceae</taxon>
        <taxon>Psychrobacillus</taxon>
    </lineage>
</organism>
<proteinExistence type="predicted"/>
<evidence type="ECO:0000313" key="2">
    <source>
        <dbReference type="EMBL" id="SFP96514.1"/>
    </source>
</evidence>
<protein>
    <submittedName>
        <fullName evidence="2">Uncharacterized protein</fullName>
    </submittedName>
</protein>
<dbReference type="OrthoDB" id="2628290at2"/>
<dbReference type="RefSeq" id="WP_093533789.1">
    <property type="nucleotide sequence ID" value="NZ_FOXU01000001.1"/>
</dbReference>
<gene>
    <name evidence="2" type="ORF">SAMN05421670_0458</name>
</gene>
<keyword evidence="1" id="KW-0812">Transmembrane</keyword>
<accession>A0A1I5UMI6</accession>
<dbReference type="EMBL" id="FOXU01000001">
    <property type="protein sequence ID" value="SFP96514.1"/>
    <property type="molecule type" value="Genomic_DNA"/>
</dbReference>
<feature type="transmembrane region" description="Helical" evidence="1">
    <location>
        <begin position="6"/>
        <end position="24"/>
    </location>
</feature>
<keyword evidence="3" id="KW-1185">Reference proteome</keyword>
<dbReference type="AlphaFoldDB" id="A0A1I5UMI6"/>
<keyword evidence="1" id="KW-1133">Transmembrane helix</keyword>
<sequence length="89" mass="10404">MNKSLQAFSIIFLGICIVISSWFISEALKTNNSEIVESQNEKVQNENRYEHIMIVTDYFRIFDKQTGEYWEQIGGGDWEKNTPILNPNK</sequence>
<reference evidence="3" key="1">
    <citation type="submission" date="2016-10" db="EMBL/GenBank/DDBJ databases">
        <authorList>
            <person name="Varghese N."/>
            <person name="Submissions S."/>
        </authorList>
    </citation>
    <scope>NUCLEOTIDE SEQUENCE [LARGE SCALE GENOMIC DNA]</scope>
    <source>
        <strain evidence="3">DSM 11706</strain>
    </source>
</reference>
<name>A0A1I5UMI6_9BACI</name>
<evidence type="ECO:0000256" key="1">
    <source>
        <dbReference type="SAM" id="Phobius"/>
    </source>
</evidence>
<evidence type="ECO:0000313" key="3">
    <source>
        <dbReference type="Proteomes" id="UP000198734"/>
    </source>
</evidence>
<dbReference type="Proteomes" id="UP000198734">
    <property type="component" value="Unassembled WGS sequence"/>
</dbReference>
<keyword evidence="1" id="KW-0472">Membrane</keyword>